<name>A0A922J812_CARIL</name>
<dbReference type="Proteomes" id="UP000811246">
    <property type="component" value="Chromosome 8"/>
</dbReference>
<dbReference type="EMBL" id="CM031832">
    <property type="protein sequence ID" value="KAG6698196.1"/>
    <property type="molecule type" value="Genomic_DNA"/>
</dbReference>
<gene>
    <name evidence="1" type="ORF">I3842_08G008900</name>
</gene>
<evidence type="ECO:0000313" key="2">
    <source>
        <dbReference type="Proteomes" id="UP000811246"/>
    </source>
</evidence>
<reference evidence="1" key="1">
    <citation type="submission" date="2021-01" db="EMBL/GenBank/DDBJ databases">
        <authorList>
            <person name="Lovell J.T."/>
            <person name="Bentley N."/>
            <person name="Bhattarai G."/>
            <person name="Jenkins J.W."/>
            <person name="Sreedasyam A."/>
            <person name="Alarcon Y."/>
            <person name="Bock C."/>
            <person name="Boston L."/>
            <person name="Carlson J."/>
            <person name="Cervantes K."/>
            <person name="Clermont K."/>
            <person name="Krom N."/>
            <person name="Kubenka K."/>
            <person name="Mamidi S."/>
            <person name="Mattison C."/>
            <person name="Monteros M."/>
            <person name="Pisani C."/>
            <person name="Plott C."/>
            <person name="Rajasekar S."/>
            <person name="Rhein H.S."/>
            <person name="Rohla C."/>
            <person name="Song M."/>
            <person name="Hilaire R.S."/>
            <person name="Shu S."/>
            <person name="Wells L."/>
            <person name="Wang X."/>
            <person name="Webber J."/>
            <person name="Heerema R.J."/>
            <person name="Klein P."/>
            <person name="Conner P."/>
            <person name="Grauke L."/>
            <person name="Grimwood J."/>
            <person name="Schmutz J."/>
            <person name="Randall J.J."/>
        </authorList>
    </citation>
    <scope>NUCLEOTIDE SEQUENCE</scope>
    <source>
        <tissue evidence="1">Leaf</tissue>
    </source>
</reference>
<proteinExistence type="predicted"/>
<comment type="caution">
    <text evidence="1">The sequence shown here is derived from an EMBL/GenBank/DDBJ whole genome shotgun (WGS) entry which is preliminary data.</text>
</comment>
<evidence type="ECO:0000313" key="1">
    <source>
        <dbReference type="EMBL" id="KAG6698196.1"/>
    </source>
</evidence>
<sequence>MFVGRPFMPGRTEVEQLQRIFKLCGSPSEDYWNKMKLPASFHPPRHYRPSFEEAFSPLPTSSFGLLTTLLALDQPLVAMLLLLSIVNSLLQAHWPAIFQLYQFPGKRRINLKPVIRCMILVYNVKLFSSMM</sequence>
<accession>A0A922J812</accession>
<dbReference type="AlphaFoldDB" id="A0A922J812"/>
<protein>
    <submittedName>
        <fullName evidence="1">Uncharacterized protein</fullName>
    </submittedName>
</protein>
<organism evidence="1 2">
    <name type="scientific">Carya illinoinensis</name>
    <name type="common">Pecan</name>
    <dbReference type="NCBI Taxonomy" id="32201"/>
    <lineage>
        <taxon>Eukaryota</taxon>
        <taxon>Viridiplantae</taxon>
        <taxon>Streptophyta</taxon>
        <taxon>Embryophyta</taxon>
        <taxon>Tracheophyta</taxon>
        <taxon>Spermatophyta</taxon>
        <taxon>Magnoliopsida</taxon>
        <taxon>eudicotyledons</taxon>
        <taxon>Gunneridae</taxon>
        <taxon>Pentapetalae</taxon>
        <taxon>rosids</taxon>
        <taxon>fabids</taxon>
        <taxon>Fagales</taxon>
        <taxon>Juglandaceae</taxon>
        <taxon>Carya</taxon>
    </lineage>
</organism>